<accession>A0A9J6DK06</accession>
<dbReference type="AlphaFoldDB" id="A0A9J6DK06"/>
<dbReference type="Proteomes" id="UP000821866">
    <property type="component" value="Chromosome 7"/>
</dbReference>
<dbReference type="VEuPathDB" id="VectorBase:LOC119173716"/>
<dbReference type="Gene3D" id="2.40.128.150">
    <property type="entry name" value="Cysteine proteinases"/>
    <property type="match status" value="1"/>
</dbReference>
<gene>
    <name evidence="3" type="ORF">HPB51_024562</name>
</gene>
<reference evidence="3" key="2">
    <citation type="submission" date="2021-09" db="EMBL/GenBank/DDBJ databases">
        <authorList>
            <person name="Jia N."/>
            <person name="Wang J."/>
            <person name="Shi W."/>
            <person name="Du L."/>
            <person name="Sun Y."/>
            <person name="Zhan W."/>
            <person name="Jiang J."/>
            <person name="Wang Q."/>
            <person name="Zhang B."/>
            <person name="Ji P."/>
            <person name="Sakyi L.B."/>
            <person name="Cui X."/>
            <person name="Yuan T."/>
            <person name="Jiang B."/>
            <person name="Yang W."/>
            <person name="Lam T.T.-Y."/>
            <person name="Chang Q."/>
            <person name="Ding S."/>
            <person name="Wang X."/>
            <person name="Zhu J."/>
            <person name="Ruan X."/>
            <person name="Zhao L."/>
            <person name="Wei J."/>
            <person name="Que T."/>
            <person name="Du C."/>
            <person name="Cheng J."/>
            <person name="Dai P."/>
            <person name="Han X."/>
            <person name="Huang E."/>
            <person name="Gao Y."/>
            <person name="Liu J."/>
            <person name="Shao H."/>
            <person name="Ye R."/>
            <person name="Li L."/>
            <person name="Wei W."/>
            <person name="Wang X."/>
            <person name="Wang C."/>
            <person name="Huo Q."/>
            <person name="Li W."/>
            <person name="Guo W."/>
            <person name="Chen H."/>
            <person name="Chen S."/>
            <person name="Zhou L."/>
            <person name="Zhou L."/>
            <person name="Ni X."/>
            <person name="Tian J."/>
            <person name="Zhou Y."/>
            <person name="Sheng Y."/>
            <person name="Liu T."/>
            <person name="Pan Y."/>
            <person name="Xia L."/>
            <person name="Li J."/>
            <person name="Zhao F."/>
            <person name="Cao W."/>
        </authorList>
    </citation>
    <scope>NUCLEOTIDE SEQUENCE</scope>
    <source>
        <strain evidence="3">Rmic-2018</strain>
        <tissue evidence="3">Larvae</tissue>
    </source>
</reference>
<evidence type="ECO:0000256" key="1">
    <source>
        <dbReference type="ARBA" id="ARBA00006547"/>
    </source>
</evidence>
<protein>
    <recommendedName>
        <fullName evidence="2">arylamine N-acetyltransferase</fullName>
        <ecNumber evidence="2">2.3.1.5</ecNumber>
    </recommendedName>
</protein>
<proteinExistence type="inferred from homology"/>
<organism evidence="3 4">
    <name type="scientific">Rhipicephalus microplus</name>
    <name type="common">Cattle tick</name>
    <name type="synonym">Boophilus microplus</name>
    <dbReference type="NCBI Taxonomy" id="6941"/>
    <lineage>
        <taxon>Eukaryota</taxon>
        <taxon>Metazoa</taxon>
        <taxon>Ecdysozoa</taxon>
        <taxon>Arthropoda</taxon>
        <taxon>Chelicerata</taxon>
        <taxon>Arachnida</taxon>
        <taxon>Acari</taxon>
        <taxon>Parasitiformes</taxon>
        <taxon>Ixodida</taxon>
        <taxon>Ixodoidea</taxon>
        <taxon>Ixodidae</taxon>
        <taxon>Rhipicephalinae</taxon>
        <taxon>Rhipicephalus</taxon>
        <taxon>Boophilus</taxon>
    </lineage>
</organism>
<evidence type="ECO:0000256" key="2">
    <source>
        <dbReference type="ARBA" id="ARBA00012701"/>
    </source>
</evidence>
<comment type="similarity">
    <text evidence="1">Belongs to the arylamine N-acetyltransferase family.</text>
</comment>
<sequence>MATLTTCGGSAVDNHDHGQALDAEASKNTPRESLEFGDFTLVALTPPQTSQYLDFLQLPAPVKPDLQSLDSYISAHLERISFQGVDTFLGNFEPLTADAVFSKVVKERRGGNCFELNSLFARLLLALDYKVRVRCARIRWAVPEDVPPAPVDHMVLYVNVSDNKGQETPYLVDVGFGGPCPRRALPLHGDAAPYRLRVLDSDWAKPIEVSILSQQEHGQRSRWFPLYQVFAYSHEWPDFMDKSWYFATYPGLVFQEVLAVSRYEGDLWLTLRNRCFTRRRCTSSGIGEVEERRVVDNIRDLHSLLDNEFRLKLKPNMDEKLRLKLQLR</sequence>
<keyword evidence="4" id="KW-1185">Reference proteome</keyword>
<evidence type="ECO:0000313" key="3">
    <source>
        <dbReference type="EMBL" id="KAH8022463.1"/>
    </source>
</evidence>
<dbReference type="InterPro" id="IPR038765">
    <property type="entry name" value="Papain-like_cys_pep_sf"/>
</dbReference>
<dbReference type="OrthoDB" id="10260017at2759"/>
<evidence type="ECO:0000313" key="4">
    <source>
        <dbReference type="Proteomes" id="UP000821866"/>
    </source>
</evidence>
<reference evidence="3" key="1">
    <citation type="journal article" date="2020" name="Cell">
        <title>Large-Scale Comparative Analyses of Tick Genomes Elucidate Their Genetic Diversity and Vector Capacities.</title>
        <authorList>
            <consortium name="Tick Genome and Microbiome Consortium (TIGMIC)"/>
            <person name="Jia N."/>
            <person name="Wang J."/>
            <person name="Shi W."/>
            <person name="Du L."/>
            <person name="Sun Y."/>
            <person name="Zhan W."/>
            <person name="Jiang J.F."/>
            <person name="Wang Q."/>
            <person name="Zhang B."/>
            <person name="Ji P."/>
            <person name="Bell-Sakyi L."/>
            <person name="Cui X.M."/>
            <person name="Yuan T.T."/>
            <person name="Jiang B.G."/>
            <person name="Yang W.F."/>
            <person name="Lam T.T."/>
            <person name="Chang Q.C."/>
            <person name="Ding S.J."/>
            <person name="Wang X.J."/>
            <person name="Zhu J.G."/>
            <person name="Ruan X.D."/>
            <person name="Zhao L."/>
            <person name="Wei J.T."/>
            <person name="Ye R.Z."/>
            <person name="Que T.C."/>
            <person name="Du C.H."/>
            <person name="Zhou Y.H."/>
            <person name="Cheng J.X."/>
            <person name="Dai P.F."/>
            <person name="Guo W.B."/>
            <person name="Han X.H."/>
            <person name="Huang E.J."/>
            <person name="Li L.F."/>
            <person name="Wei W."/>
            <person name="Gao Y.C."/>
            <person name="Liu J.Z."/>
            <person name="Shao H.Z."/>
            <person name="Wang X."/>
            <person name="Wang C.C."/>
            <person name="Yang T.C."/>
            <person name="Huo Q.B."/>
            <person name="Li W."/>
            <person name="Chen H.Y."/>
            <person name="Chen S.E."/>
            <person name="Zhou L.G."/>
            <person name="Ni X.B."/>
            <person name="Tian J.H."/>
            <person name="Sheng Y."/>
            <person name="Liu T."/>
            <person name="Pan Y.S."/>
            <person name="Xia L.Y."/>
            <person name="Li J."/>
            <person name="Zhao F."/>
            <person name="Cao W.C."/>
        </authorList>
    </citation>
    <scope>NUCLEOTIDE SEQUENCE</scope>
    <source>
        <strain evidence="3">Rmic-2018</strain>
    </source>
</reference>
<comment type="caution">
    <text evidence="3">The sequence shown here is derived from an EMBL/GenBank/DDBJ whole genome shotgun (WGS) entry which is preliminary data.</text>
</comment>
<dbReference type="SUPFAM" id="SSF54001">
    <property type="entry name" value="Cysteine proteinases"/>
    <property type="match status" value="1"/>
</dbReference>
<dbReference type="OMA" id="HEWPDFM"/>
<dbReference type="PANTHER" id="PTHR11786:SF0">
    <property type="entry name" value="ARYLAMINE N-ACETYLTRANSFERASE 4-RELATED"/>
    <property type="match status" value="1"/>
</dbReference>
<dbReference type="EMBL" id="JABSTU010000009">
    <property type="protein sequence ID" value="KAH8022463.1"/>
    <property type="molecule type" value="Genomic_DNA"/>
</dbReference>
<name>A0A9J6DK06_RHIMP</name>
<dbReference type="GO" id="GO:0004060">
    <property type="term" value="F:arylamine N-acetyltransferase activity"/>
    <property type="evidence" value="ECO:0007669"/>
    <property type="project" value="UniProtKB-EC"/>
</dbReference>
<dbReference type="Pfam" id="PF00797">
    <property type="entry name" value="Acetyltransf_2"/>
    <property type="match status" value="1"/>
</dbReference>
<dbReference type="PANTHER" id="PTHR11786">
    <property type="entry name" value="N-HYDROXYARYLAMINE O-ACETYLTRANSFERASE"/>
    <property type="match status" value="1"/>
</dbReference>
<dbReference type="Gene3D" id="3.30.2140.10">
    <property type="entry name" value="Arylamine N-acetyltransferase"/>
    <property type="match status" value="1"/>
</dbReference>
<dbReference type="EC" id="2.3.1.5" evidence="2"/>
<dbReference type="InterPro" id="IPR001447">
    <property type="entry name" value="Arylamine_N-AcTrfase"/>
</dbReference>